<dbReference type="InterPro" id="IPR037528">
    <property type="entry name" value="ArgB"/>
</dbReference>
<evidence type="ECO:0000256" key="6">
    <source>
        <dbReference type="ARBA" id="ARBA00022840"/>
    </source>
</evidence>
<evidence type="ECO:0000259" key="8">
    <source>
        <dbReference type="Pfam" id="PF00696"/>
    </source>
</evidence>
<evidence type="ECO:0000256" key="5">
    <source>
        <dbReference type="ARBA" id="ARBA00022777"/>
    </source>
</evidence>
<evidence type="ECO:0000256" key="7">
    <source>
        <dbReference type="ARBA" id="ARBA00029440"/>
    </source>
</evidence>
<accession>A0ABP0IAC3</accession>
<dbReference type="HAMAP" id="MF_00082">
    <property type="entry name" value="ArgB"/>
    <property type="match status" value="1"/>
</dbReference>
<dbReference type="InterPro" id="IPR004662">
    <property type="entry name" value="AcgluKinase_fam"/>
</dbReference>
<feature type="domain" description="Aspartate/glutamate/uridylate kinase" evidence="8">
    <location>
        <begin position="178"/>
        <end position="412"/>
    </location>
</feature>
<evidence type="ECO:0000313" key="10">
    <source>
        <dbReference type="Proteomes" id="UP001642484"/>
    </source>
</evidence>
<name>A0ABP0IAC3_9DINO</name>
<keyword evidence="2" id="KW-0028">Amino-acid biosynthesis</keyword>
<evidence type="ECO:0000313" key="9">
    <source>
        <dbReference type="EMBL" id="CAK8999537.1"/>
    </source>
</evidence>
<comment type="caution">
    <text evidence="9">The sequence shown here is derived from an EMBL/GenBank/DDBJ whole genome shotgun (WGS) entry which is preliminary data.</text>
</comment>
<dbReference type="CDD" id="cd04250">
    <property type="entry name" value="AAK_NAGK-C"/>
    <property type="match status" value="1"/>
</dbReference>
<keyword evidence="4" id="KW-0547">Nucleotide-binding</keyword>
<protein>
    <recommendedName>
        <fullName evidence="8">Aspartate/glutamate/uridylate kinase domain-containing protein</fullName>
    </recommendedName>
</protein>
<gene>
    <name evidence="9" type="ORF">CCMP2556_LOCUS5691</name>
</gene>
<sequence>MCPLVCHPDQLCLVFGGVSITLFALPSADSASLWFGAPHPPARATSVAPLAFRSARTPRWSTGPAMLTFTVAATEAAPSASLWRAVKPVRAAEGHSQFDGHSPPVAAALLAGTALLASPRTARRRGRRAPVSATKGDEIKFASKSSGEAAALPTLPLQQRAQGIAEALPALARLSGSIVVIKYGGAAMVESPERTIRDVATLAAMGLKPVLVHGGGPEINSWLAKVGIEPKFVRGLRVTDAETMEVVAMVLMGKVNKGIVATMGAAGVAAVGLSGVDGGLLEAKKVDDEELGFVGEVTGVRGDVLLSALEEGLVPVVATVAADAEGNFLNVNADLAAAAIARALEADEFVLMTDVPGILRDVKDPDSLISEVDETGAEKLIEDGVVAGGMIPKVTCCLSAIKDGVQATHIIDGRRPHALLEELFSTGAGKQGTTIRQN</sequence>
<evidence type="ECO:0000256" key="4">
    <source>
        <dbReference type="ARBA" id="ARBA00022741"/>
    </source>
</evidence>
<dbReference type="EMBL" id="CAXAMN010002425">
    <property type="protein sequence ID" value="CAK8999537.1"/>
    <property type="molecule type" value="Genomic_DNA"/>
</dbReference>
<dbReference type="InterPro" id="IPR036393">
    <property type="entry name" value="AceGlu_kinase-like_sf"/>
</dbReference>
<keyword evidence="10" id="KW-1185">Reference proteome</keyword>
<keyword evidence="6" id="KW-0067">ATP-binding</keyword>
<dbReference type="SUPFAM" id="SSF53633">
    <property type="entry name" value="Carbamate kinase-like"/>
    <property type="match status" value="1"/>
</dbReference>
<dbReference type="InterPro" id="IPR041727">
    <property type="entry name" value="NAGK-C"/>
</dbReference>
<dbReference type="PANTHER" id="PTHR23342:SF0">
    <property type="entry name" value="N-ACETYLGLUTAMATE SYNTHASE, MITOCHONDRIAL"/>
    <property type="match status" value="1"/>
</dbReference>
<organism evidence="9 10">
    <name type="scientific">Durusdinium trenchii</name>
    <dbReference type="NCBI Taxonomy" id="1381693"/>
    <lineage>
        <taxon>Eukaryota</taxon>
        <taxon>Sar</taxon>
        <taxon>Alveolata</taxon>
        <taxon>Dinophyceae</taxon>
        <taxon>Suessiales</taxon>
        <taxon>Symbiodiniaceae</taxon>
        <taxon>Durusdinium</taxon>
    </lineage>
</organism>
<proteinExistence type="inferred from homology"/>
<dbReference type="InterPro" id="IPR001048">
    <property type="entry name" value="Asp/Glu/Uridylate_kinase"/>
</dbReference>
<keyword evidence="1" id="KW-0055">Arginine biosynthesis</keyword>
<dbReference type="Pfam" id="PF00696">
    <property type="entry name" value="AA_kinase"/>
    <property type="match status" value="1"/>
</dbReference>
<dbReference type="PANTHER" id="PTHR23342">
    <property type="entry name" value="N-ACETYLGLUTAMATE SYNTHASE"/>
    <property type="match status" value="1"/>
</dbReference>
<comment type="pathway">
    <text evidence="7">Amino-acid biosynthesis.</text>
</comment>
<dbReference type="Proteomes" id="UP001642484">
    <property type="component" value="Unassembled WGS sequence"/>
</dbReference>
<dbReference type="NCBIfam" id="TIGR00761">
    <property type="entry name" value="argB"/>
    <property type="match status" value="1"/>
</dbReference>
<dbReference type="PRINTS" id="PR00474">
    <property type="entry name" value="GLU5KINASE"/>
</dbReference>
<dbReference type="Gene3D" id="3.40.1160.10">
    <property type="entry name" value="Acetylglutamate kinase-like"/>
    <property type="match status" value="1"/>
</dbReference>
<evidence type="ECO:0000256" key="1">
    <source>
        <dbReference type="ARBA" id="ARBA00022571"/>
    </source>
</evidence>
<keyword evidence="3" id="KW-0808">Transferase</keyword>
<evidence type="ECO:0000256" key="2">
    <source>
        <dbReference type="ARBA" id="ARBA00022605"/>
    </source>
</evidence>
<evidence type="ECO:0000256" key="3">
    <source>
        <dbReference type="ARBA" id="ARBA00022679"/>
    </source>
</evidence>
<reference evidence="9 10" key="1">
    <citation type="submission" date="2024-02" db="EMBL/GenBank/DDBJ databases">
        <authorList>
            <person name="Chen Y."/>
            <person name="Shah S."/>
            <person name="Dougan E. K."/>
            <person name="Thang M."/>
            <person name="Chan C."/>
        </authorList>
    </citation>
    <scope>NUCLEOTIDE SEQUENCE [LARGE SCALE GENOMIC DNA]</scope>
</reference>
<keyword evidence="5" id="KW-0418">Kinase</keyword>
<dbReference type="InterPro" id="IPR001057">
    <property type="entry name" value="Glu/AcGlu_kinase"/>
</dbReference>